<reference evidence="3 4" key="1">
    <citation type="submission" date="2015-04" db="EMBL/GenBank/DDBJ databases">
        <authorList>
            <person name="Syromyatnikov M.Y."/>
            <person name="Popov V.N."/>
        </authorList>
    </citation>
    <scope>NUCLEOTIDE SEQUENCE [LARGE SCALE GENOMIC DNA]</scope>
    <source>
        <strain evidence="3 4">CECT 5292</strain>
    </source>
</reference>
<dbReference type="Proteomes" id="UP000048949">
    <property type="component" value="Unassembled WGS sequence"/>
</dbReference>
<dbReference type="OrthoDB" id="5515706at2"/>
<dbReference type="RefSeq" id="WP_082136644.1">
    <property type="nucleotide sequence ID" value="NZ_CVPC01000005.1"/>
</dbReference>
<dbReference type="InterPro" id="IPR018711">
    <property type="entry name" value="NAGPA"/>
</dbReference>
<organism evidence="3 4">
    <name type="scientific">Nereida ignava</name>
    <dbReference type="NCBI Taxonomy" id="282199"/>
    <lineage>
        <taxon>Bacteria</taxon>
        <taxon>Pseudomonadati</taxon>
        <taxon>Pseudomonadota</taxon>
        <taxon>Alphaproteobacteria</taxon>
        <taxon>Rhodobacterales</taxon>
        <taxon>Roseobacteraceae</taxon>
        <taxon>Nereida</taxon>
    </lineage>
</organism>
<evidence type="ECO:0000313" key="4">
    <source>
        <dbReference type="Proteomes" id="UP000048949"/>
    </source>
</evidence>
<keyword evidence="1" id="KW-0732">Signal</keyword>
<sequence>MRRALLTLAFWAAGTCALADVQPTTCAVQSHEGAEYTVCTVDDPSVLRLHLKGDDGEVIGSFRRLEATQGPLPFAMNAGMYHPDRSPVGYYVEDGVEIMRVIPNAGPGNFGLLPNGILCITPSAVQVIETLAFQQSPQSCVHATQSGPMFVIDGKLHPRFLPQSTFTNIRNGVGTTDNGKTAFFVMSNGAVTFHQMALFFRDALKTPNALYFDGRISKLHAPSLGRSDIGQPMGPIISASH</sequence>
<dbReference type="STRING" id="282199.GCA_001049735_01381"/>
<accession>A0A0U1NKX4</accession>
<feature type="chain" id="PRO_5006712138" description="Phosphodiester glycosidase domain-containing protein" evidence="1">
    <location>
        <begin position="20"/>
        <end position="241"/>
    </location>
</feature>
<feature type="signal peptide" evidence="1">
    <location>
        <begin position="1"/>
        <end position="19"/>
    </location>
</feature>
<feature type="domain" description="Phosphodiester glycosidase" evidence="2">
    <location>
        <begin position="74"/>
        <end position="215"/>
    </location>
</feature>
<keyword evidence="4" id="KW-1185">Reference proteome</keyword>
<evidence type="ECO:0000256" key="1">
    <source>
        <dbReference type="SAM" id="SignalP"/>
    </source>
</evidence>
<dbReference type="AlphaFoldDB" id="A0A0U1NKX4"/>
<protein>
    <recommendedName>
        <fullName evidence="2">Phosphodiester glycosidase domain-containing protein</fullName>
    </recommendedName>
</protein>
<evidence type="ECO:0000259" key="2">
    <source>
        <dbReference type="Pfam" id="PF09992"/>
    </source>
</evidence>
<proteinExistence type="predicted"/>
<gene>
    <name evidence="3" type="ORF">NIG5292_01382</name>
</gene>
<dbReference type="Pfam" id="PF09992">
    <property type="entry name" value="NAGPA"/>
    <property type="match status" value="1"/>
</dbReference>
<dbReference type="EMBL" id="CVQV01000005">
    <property type="protein sequence ID" value="CRK75338.1"/>
    <property type="molecule type" value="Genomic_DNA"/>
</dbReference>
<evidence type="ECO:0000313" key="3">
    <source>
        <dbReference type="EMBL" id="CRK75338.1"/>
    </source>
</evidence>
<name>A0A0U1NKX4_9RHOB</name>